<proteinExistence type="predicted"/>
<protein>
    <submittedName>
        <fullName evidence="3">CPBP family intramembrane metalloprotease</fullName>
    </submittedName>
</protein>
<sequence length="240" mass="25836">MNWKLIFFILAIALPGSFAISYLALPQMIEDSGPVPLKTIQLATAIQNTILVCFATFTGTYFAKKVGLLAPVLSALISRQPVVAVLRSQLIPGFLGGLAGMSVILLFYSFLPAELSSSTQQRPVPILARVLYGGITEEVLLRWGMMTLIVWLAWKIIRTEAPSAGAFWSGIIVSALLFGLSHIPAALAAAGTLTTFSMIYITAGNAMFGLVAGFLFWRYGFEAAILAHILAHILAYAIRG</sequence>
<dbReference type="Proteomes" id="UP000460298">
    <property type="component" value="Unassembled WGS sequence"/>
</dbReference>
<accession>A0A833H4G4</accession>
<keyword evidence="1" id="KW-1133">Transmembrane helix</keyword>
<feature type="transmembrane region" description="Helical" evidence="1">
    <location>
        <begin position="196"/>
        <end position="216"/>
    </location>
</feature>
<dbReference type="GO" id="GO:0006508">
    <property type="term" value="P:proteolysis"/>
    <property type="evidence" value="ECO:0007669"/>
    <property type="project" value="UniProtKB-KW"/>
</dbReference>
<feature type="transmembrane region" description="Helical" evidence="1">
    <location>
        <begin position="84"/>
        <end position="110"/>
    </location>
</feature>
<keyword evidence="1" id="KW-0472">Membrane</keyword>
<dbReference type="InterPro" id="IPR003675">
    <property type="entry name" value="Rce1/LyrA-like_dom"/>
</dbReference>
<feature type="domain" description="CAAX prenyl protease 2/Lysostaphin resistance protein A-like" evidence="2">
    <location>
        <begin position="124"/>
        <end position="232"/>
    </location>
</feature>
<feature type="transmembrane region" description="Helical" evidence="1">
    <location>
        <begin position="130"/>
        <end position="154"/>
    </location>
</feature>
<feature type="transmembrane region" description="Helical" evidence="1">
    <location>
        <begin position="166"/>
        <end position="190"/>
    </location>
</feature>
<reference evidence="3 4" key="1">
    <citation type="submission" date="2019-10" db="EMBL/GenBank/DDBJ databases">
        <title>Extracellular Electron Transfer in a Candidatus Methanoperedens spp. Enrichment Culture.</title>
        <authorList>
            <person name="Berger S."/>
            <person name="Rangel Shaw D."/>
            <person name="Berben T."/>
            <person name="In 'T Zandt M."/>
            <person name="Frank J."/>
            <person name="Reimann J."/>
            <person name="Jetten M.S.M."/>
            <person name="Welte C.U."/>
        </authorList>
    </citation>
    <scope>NUCLEOTIDE SEQUENCE [LARGE SCALE GENOMIC DNA]</scope>
    <source>
        <strain evidence="3">SB12</strain>
    </source>
</reference>
<dbReference type="GO" id="GO:0008237">
    <property type="term" value="F:metallopeptidase activity"/>
    <property type="evidence" value="ECO:0007669"/>
    <property type="project" value="UniProtKB-KW"/>
</dbReference>
<dbReference type="GO" id="GO:0004175">
    <property type="term" value="F:endopeptidase activity"/>
    <property type="evidence" value="ECO:0007669"/>
    <property type="project" value="UniProtKB-ARBA"/>
</dbReference>
<comment type="caution">
    <text evidence="3">The sequence shown here is derived from an EMBL/GenBank/DDBJ whole genome shotgun (WGS) entry which is preliminary data.</text>
</comment>
<dbReference type="EMBL" id="WBUI01000002">
    <property type="protein sequence ID" value="KAB2934804.1"/>
    <property type="molecule type" value="Genomic_DNA"/>
</dbReference>
<keyword evidence="1" id="KW-0812">Transmembrane</keyword>
<dbReference type="AlphaFoldDB" id="A0A833H4G4"/>
<evidence type="ECO:0000259" key="2">
    <source>
        <dbReference type="Pfam" id="PF02517"/>
    </source>
</evidence>
<keyword evidence="3" id="KW-0482">Metalloprotease</keyword>
<organism evidence="3 4">
    <name type="scientific">Leptonema illini</name>
    <dbReference type="NCBI Taxonomy" id="183"/>
    <lineage>
        <taxon>Bacteria</taxon>
        <taxon>Pseudomonadati</taxon>
        <taxon>Spirochaetota</taxon>
        <taxon>Spirochaetia</taxon>
        <taxon>Leptospirales</taxon>
        <taxon>Leptospiraceae</taxon>
        <taxon>Leptonema</taxon>
    </lineage>
</organism>
<evidence type="ECO:0000313" key="4">
    <source>
        <dbReference type="Proteomes" id="UP000460298"/>
    </source>
</evidence>
<keyword evidence="3" id="KW-0645">Protease</keyword>
<keyword evidence="3" id="KW-0378">Hydrolase</keyword>
<evidence type="ECO:0000256" key="1">
    <source>
        <dbReference type="SAM" id="Phobius"/>
    </source>
</evidence>
<gene>
    <name evidence="3" type="ORF">F9K24_03230</name>
</gene>
<dbReference type="GO" id="GO:0080120">
    <property type="term" value="P:CAAX-box protein maturation"/>
    <property type="evidence" value="ECO:0007669"/>
    <property type="project" value="UniProtKB-ARBA"/>
</dbReference>
<name>A0A833H4G4_9LEPT</name>
<feature type="transmembrane region" description="Helical" evidence="1">
    <location>
        <begin position="43"/>
        <end position="63"/>
    </location>
</feature>
<evidence type="ECO:0000313" key="3">
    <source>
        <dbReference type="EMBL" id="KAB2934804.1"/>
    </source>
</evidence>
<dbReference type="Pfam" id="PF02517">
    <property type="entry name" value="Rce1-like"/>
    <property type="match status" value="1"/>
</dbReference>